<proteinExistence type="predicted"/>
<evidence type="ECO:0000313" key="1">
    <source>
        <dbReference type="EMBL" id="KAG5267390.1"/>
    </source>
</evidence>
<accession>A0AAV6FXC1</accession>
<organism evidence="1 2">
    <name type="scientific">Alosa alosa</name>
    <name type="common">allis shad</name>
    <dbReference type="NCBI Taxonomy" id="278164"/>
    <lineage>
        <taxon>Eukaryota</taxon>
        <taxon>Metazoa</taxon>
        <taxon>Chordata</taxon>
        <taxon>Craniata</taxon>
        <taxon>Vertebrata</taxon>
        <taxon>Euteleostomi</taxon>
        <taxon>Actinopterygii</taxon>
        <taxon>Neopterygii</taxon>
        <taxon>Teleostei</taxon>
        <taxon>Clupei</taxon>
        <taxon>Clupeiformes</taxon>
        <taxon>Clupeoidei</taxon>
        <taxon>Clupeidae</taxon>
        <taxon>Alosa</taxon>
    </lineage>
</organism>
<name>A0AAV6FXC1_9TELE</name>
<protein>
    <submittedName>
        <fullName evidence="1">Uncharacterized protein</fullName>
    </submittedName>
</protein>
<dbReference type="Proteomes" id="UP000823561">
    <property type="component" value="Chromosome 17"/>
</dbReference>
<keyword evidence="2" id="KW-1185">Reference proteome</keyword>
<sequence>MCKEVMEVREEKSMLRHSSIKEMGLKSKKNVFRARFNVKTARSYLVEKKGNLHLSKKFGQLNSGKERQVGPKPVSCPVDLKKKKAQTTAVSGAMAPRNTTQYIMDRIYEDMCYDRLKQVNSSSLQSAERYFHLDDGTQIPVHTSSQPAFERTLDFLQRDFENVVFWNEI</sequence>
<dbReference type="EMBL" id="JADWDJ010000017">
    <property type="protein sequence ID" value="KAG5267390.1"/>
    <property type="molecule type" value="Genomic_DNA"/>
</dbReference>
<gene>
    <name evidence="1" type="ORF">AALO_G00221200</name>
</gene>
<evidence type="ECO:0000313" key="2">
    <source>
        <dbReference type="Proteomes" id="UP000823561"/>
    </source>
</evidence>
<dbReference type="AlphaFoldDB" id="A0AAV6FXC1"/>
<reference evidence="1 2" key="1">
    <citation type="submission" date="2020-10" db="EMBL/GenBank/DDBJ databases">
        <title>Chromosome-scale genome assembly of the Allis shad, Alosa alosa.</title>
        <authorList>
            <person name="Margot Z."/>
            <person name="Christophe K."/>
            <person name="Cabau C."/>
            <person name="Louis A."/>
            <person name="Berthelot C."/>
            <person name="Parey E."/>
            <person name="Roest Crollius H."/>
            <person name="Montfort J."/>
            <person name="Robinson-Rechavi M."/>
            <person name="Bucao C."/>
            <person name="Bouchez O."/>
            <person name="Gislard M."/>
            <person name="Lluch J."/>
            <person name="Milhes M."/>
            <person name="Lampietro C."/>
            <person name="Lopez Roques C."/>
            <person name="Donnadieu C."/>
            <person name="Braasch I."/>
            <person name="Desvignes T."/>
            <person name="Postlethwait J."/>
            <person name="Bobe J."/>
            <person name="Guiguen Y."/>
        </authorList>
    </citation>
    <scope>NUCLEOTIDE SEQUENCE [LARGE SCALE GENOMIC DNA]</scope>
    <source>
        <strain evidence="1">M-15738</strain>
        <tissue evidence="1">Blood</tissue>
    </source>
</reference>
<comment type="caution">
    <text evidence="1">The sequence shown here is derived from an EMBL/GenBank/DDBJ whole genome shotgun (WGS) entry which is preliminary data.</text>
</comment>